<dbReference type="AlphaFoldDB" id="A0A448X506"/>
<dbReference type="EMBL" id="CAAALY010092958">
    <property type="protein sequence ID" value="VEL28175.1"/>
    <property type="molecule type" value="Genomic_DNA"/>
</dbReference>
<feature type="compositionally biased region" description="Polar residues" evidence="1">
    <location>
        <begin position="8"/>
        <end position="22"/>
    </location>
</feature>
<evidence type="ECO:0000313" key="2">
    <source>
        <dbReference type="EMBL" id="VEL28175.1"/>
    </source>
</evidence>
<keyword evidence="3" id="KW-1185">Reference proteome</keyword>
<gene>
    <name evidence="2" type="ORF">PXEA_LOCUS21615</name>
</gene>
<protein>
    <submittedName>
        <fullName evidence="2">Uncharacterized protein</fullName>
    </submittedName>
</protein>
<name>A0A448X506_9PLAT</name>
<comment type="caution">
    <text evidence="2">The sequence shown here is derived from an EMBL/GenBank/DDBJ whole genome shotgun (WGS) entry which is preliminary data.</text>
</comment>
<sequence>MLQYDELSGSNPRRVTTRTHGVQTHLDPAINSYGVSSIESYSSSNAALPEPGTGPLAATESDSSHDNAVGASEVDQKSLRLVSEVNRLRAHLLEVNHSWKGRQLQLVGTFFLTPDGI</sequence>
<reference evidence="2" key="1">
    <citation type="submission" date="2018-11" db="EMBL/GenBank/DDBJ databases">
        <authorList>
            <consortium name="Pathogen Informatics"/>
        </authorList>
    </citation>
    <scope>NUCLEOTIDE SEQUENCE</scope>
</reference>
<feature type="region of interest" description="Disordered" evidence="1">
    <location>
        <begin position="41"/>
        <end position="73"/>
    </location>
</feature>
<evidence type="ECO:0000313" key="3">
    <source>
        <dbReference type="Proteomes" id="UP000784294"/>
    </source>
</evidence>
<proteinExistence type="predicted"/>
<dbReference type="Proteomes" id="UP000784294">
    <property type="component" value="Unassembled WGS sequence"/>
</dbReference>
<accession>A0A448X506</accession>
<feature type="region of interest" description="Disordered" evidence="1">
    <location>
        <begin position="1"/>
        <end position="23"/>
    </location>
</feature>
<evidence type="ECO:0000256" key="1">
    <source>
        <dbReference type="SAM" id="MobiDB-lite"/>
    </source>
</evidence>
<organism evidence="2 3">
    <name type="scientific">Protopolystoma xenopodis</name>
    <dbReference type="NCBI Taxonomy" id="117903"/>
    <lineage>
        <taxon>Eukaryota</taxon>
        <taxon>Metazoa</taxon>
        <taxon>Spiralia</taxon>
        <taxon>Lophotrochozoa</taxon>
        <taxon>Platyhelminthes</taxon>
        <taxon>Monogenea</taxon>
        <taxon>Polyopisthocotylea</taxon>
        <taxon>Polystomatidea</taxon>
        <taxon>Polystomatidae</taxon>
        <taxon>Protopolystoma</taxon>
    </lineage>
</organism>